<feature type="compositionally biased region" description="Basic and acidic residues" evidence="1">
    <location>
        <begin position="19"/>
        <end position="66"/>
    </location>
</feature>
<evidence type="ECO:0000313" key="2">
    <source>
        <dbReference type="Ensembl" id="ENSEASP00005055993.1"/>
    </source>
</evidence>
<reference evidence="2" key="3">
    <citation type="submission" date="2025-09" db="UniProtKB">
        <authorList>
            <consortium name="Ensembl"/>
        </authorList>
    </citation>
    <scope>IDENTIFICATION</scope>
</reference>
<accession>A0A9L0JU70</accession>
<evidence type="ECO:0000256" key="1">
    <source>
        <dbReference type="SAM" id="MobiDB-lite"/>
    </source>
</evidence>
<dbReference type="Proteomes" id="UP000694387">
    <property type="component" value="Chromosome 5"/>
</dbReference>
<feature type="compositionally biased region" description="Low complexity" evidence="1">
    <location>
        <begin position="1"/>
        <end position="16"/>
    </location>
</feature>
<dbReference type="GeneTree" id="ENSGT00940000157087"/>
<sequence>MYSRSSDRSGSCSSLSPPRYDKLDKSRLERYTKNEKTDKERTFDPERVERERRLIRKEKVEKDKTDKQKRKGKVHSPSSQSSETDQENEREQSPEKSRSSNKLSRDKADKEGIAKNRLELMPCVVLTRVKEKEGKVIDHTPLEKLKAKFDNDTVKSSALDQKLQVSQTEPVKSDLSKPESVRMKVPKEKGLSSHGEVVEKEGRLKPRKHLKPEQTADGVSAVDLEKLEARKRRFADSNLKAERQKAEVKKNSPEMEDARVLLKKQPDI</sequence>
<evidence type="ECO:0000313" key="3">
    <source>
        <dbReference type="Proteomes" id="UP000694387"/>
    </source>
</evidence>
<keyword evidence="3" id="KW-1185">Reference proteome</keyword>
<feature type="region of interest" description="Disordered" evidence="1">
    <location>
        <begin position="1"/>
        <end position="118"/>
    </location>
</feature>
<protein>
    <submittedName>
        <fullName evidence="2">Uncharacterized protein</fullName>
    </submittedName>
</protein>
<reference evidence="2" key="2">
    <citation type="submission" date="2025-08" db="UniProtKB">
        <authorList>
            <consortium name="Ensembl"/>
        </authorList>
    </citation>
    <scope>IDENTIFICATION</scope>
</reference>
<feature type="compositionally biased region" description="Basic and acidic residues" evidence="1">
    <location>
        <begin position="87"/>
        <end position="118"/>
    </location>
</feature>
<proteinExistence type="predicted"/>
<reference evidence="2 3" key="1">
    <citation type="journal article" date="2020" name="Nat. Commun.">
        <title>Donkey genomes provide new insights into domestication and selection for coat color.</title>
        <authorList>
            <person name="Wang"/>
            <person name="C."/>
            <person name="Li"/>
            <person name="H."/>
            <person name="Guo"/>
            <person name="Y."/>
            <person name="Huang"/>
            <person name="J."/>
            <person name="Sun"/>
            <person name="Y."/>
            <person name="Min"/>
            <person name="J."/>
            <person name="Wang"/>
            <person name="J."/>
            <person name="Fang"/>
            <person name="X."/>
            <person name="Zhao"/>
            <person name="Z."/>
            <person name="Wang"/>
            <person name="S."/>
            <person name="Zhang"/>
            <person name="Y."/>
            <person name="Liu"/>
            <person name="Q."/>
            <person name="Jiang"/>
            <person name="Q."/>
            <person name="Wang"/>
            <person name="X."/>
            <person name="Guo"/>
            <person name="Y."/>
            <person name="Yang"/>
            <person name="C."/>
            <person name="Wang"/>
            <person name="Y."/>
            <person name="Tian"/>
            <person name="F."/>
            <person name="Zhuang"/>
            <person name="G."/>
            <person name="Fan"/>
            <person name="Y."/>
            <person name="Gao"/>
            <person name="Q."/>
            <person name="Li"/>
            <person name="Y."/>
            <person name="Ju"/>
            <person name="Z."/>
            <person name="Li"/>
            <person name="J."/>
            <person name="Li"/>
            <person name="R."/>
            <person name="Hou"/>
            <person name="M."/>
            <person name="Yang"/>
            <person name="G."/>
            <person name="Liu"/>
            <person name="G."/>
            <person name="Liu"/>
            <person name="W."/>
            <person name="Guo"/>
            <person name="J."/>
            <person name="Pan"/>
            <person name="S."/>
            <person name="Fan"/>
            <person name="G."/>
            <person name="Zhang"/>
            <person name="W."/>
            <person name="Zhang"/>
            <person name="R."/>
            <person name="Yu"/>
            <person name="J."/>
            <person name="Zhang"/>
            <person name="X."/>
            <person name="Yin"/>
            <person name="Q."/>
            <person name="Ji"/>
            <person name="C."/>
            <person name="Jin"/>
            <person name="Y."/>
            <person name="Yue"/>
            <person name="G."/>
            <person name="Liu"/>
            <person name="M."/>
            <person name="Xu"/>
            <person name="J."/>
            <person name="Liu"/>
            <person name="S."/>
            <person name="Jordana"/>
            <person name="J."/>
            <person name="Noce"/>
            <person name="A."/>
            <person name="Amills"/>
            <person name="M."/>
            <person name="Wu"/>
            <person name="D.D."/>
            <person name="Li"/>
            <person name="S."/>
            <person name="Zhou"/>
            <person name="X. and Zhong"/>
            <person name="J."/>
        </authorList>
    </citation>
    <scope>NUCLEOTIDE SEQUENCE [LARGE SCALE GENOMIC DNA]</scope>
</reference>
<dbReference type="AlphaFoldDB" id="A0A9L0JU70"/>
<name>A0A9L0JU70_EQUAS</name>
<organism evidence="2 3">
    <name type="scientific">Equus asinus</name>
    <name type="common">Donkey</name>
    <name type="synonym">Equus africanus asinus</name>
    <dbReference type="NCBI Taxonomy" id="9793"/>
    <lineage>
        <taxon>Eukaryota</taxon>
        <taxon>Metazoa</taxon>
        <taxon>Chordata</taxon>
        <taxon>Craniata</taxon>
        <taxon>Vertebrata</taxon>
        <taxon>Euteleostomi</taxon>
        <taxon>Mammalia</taxon>
        <taxon>Eutheria</taxon>
        <taxon>Laurasiatheria</taxon>
        <taxon>Perissodactyla</taxon>
        <taxon>Equidae</taxon>
        <taxon>Equus</taxon>
    </lineage>
</organism>
<feature type="compositionally biased region" description="Basic and acidic residues" evidence="1">
    <location>
        <begin position="171"/>
        <end position="204"/>
    </location>
</feature>
<feature type="compositionally biased region" description="Basic and acidic residues" evidence="1">
    <location>
        <begin position="239"/>
        <end position="268"/>
    </location>
</feature>
<feature type="region of interest" description="Disordered" evidence="1">
    <location>
        <begin position="165"/>
        <end position="268"/>
    </location>
</feature>
<dbReference type="Ensembl" id="ENSEAST00005044680.1">
    <property type="protein sequence ID" value="ENSEASP00005055993.1"/>
    <property type="gene ID" value="ENSEASG00005032545.1"/>
</dbReference>